<dbReference type="Gramene" id="ESQ29978">
    <property type="protein sequence ID" value="ESQ29978"/>
    <property type="gene ID" value="EUTSA_v10012341mg"/>
</dbReference>
<dbReference type="PANTHER" id="PTHR31111:SF94">
    <property type="entry name" value="E3 UBIQUITIN-PROTEIN LIGASE SGIP1"/>
    <property type="match status" value="1"/>
</dbReference>
<dbReference type="PANTHER" id="PTHR31111">
    <property type="entry name" value="BNAA05G37150D PROTEIN-RELATED"/>
    <property type="match status" value="1"/>
</dbReference>
<name>V4KRM1_EUTSA</name>
<reference evidence="3 4" key="1">
    <citation type="journal article" date="2013" name="Front. Plant Sci.">
        <title>The Reference Genome of the Halophytic Plant Eutrema salsugineum.</title>
        <authorList>
            <person name="Yang R."/>
            <person name="Jarvis D.E."/>
            <person name="Chen H."/>
            <person name="Beilstein M.A."/>
            <person name="Grimwood J."/>
            <person name="Jenkins J."/>
            <person name="Shu S."/>
            <person name="Prochnik S."/>
            <person name="Xin M."/>
            <person name="Ma C."/>
            <person name="Schmutz J."/>
            <person name="Wing R.A."/>
            <person name="Mitchell-Olds T."/>
            <person name="Schumaker K.S."/>
            <person name="Wang X."/>
        </authorList>
    </citation>
    <scope>NUCLEOTIDE SEQUENCE [LARGE SCALE GENOMIC DNA]</scope>
</reference>
<dbReference type="Proteomes" id="UP000030689">
    <property type="component" value="Unassembled WGS sequence"/>
</dbReference>
<dbReference type="InterPro" id="IPR001810">
    <property type="entry name" value="F-box_dom"/>
</dbReference>
<accession>V4KRM1</accession>
<dbReference type="Pfam" id="PF08268">
    <property type="entry name" value="FBA_3"/>
    <property type="match status" value="1"/>
</dbReference>
<dbReference type="SUPFAM" id="SSF81383">
    <property type="entry name" value="F-box domain"/>
    <property type="match status" value="1"/>
</dbReference>
<dbReference type="NCBIfam" id="TIGR01640">
    <property type="entry name" value="F_box_assoc_1"/>
    <property type="match status" value="1"/>
</dbReference>
<gene>
    <name evidence="3" type="ORF">EUTSA_v10012341mg</name>
</gene>
<evidence type="ECO:0000259" key="1">
    <source>
        <dbReference type="Pfam" id="PF00646"/>
    </source>
</evidence>
<dbReference type="InterPro" id="IPR013187">
    <property type="entry name" value="F-box-assoc_dom_typ3"/>
</dbReference>
<dbReference type="Pfam" id="PF00646">
    <property type="entry name" value="F-box"/>
    <property type="match status" value="1"/>
</dbReference>
<organism evidence="3 4">
    <name type="scientific">Eutrema salsugineum</name>
    <name type="common">Saltwater cress</name>
    <name type="synonym">Sisymbrium salsugineum</name>
    <dbReference type="NCBI Taxonomy" id="72664"/>
    <lineage>
        <taxon>Eukaryota</taxon>
        <taxon>Viridiplantae</taxon>
        <taxon>Streptophyta</taxon>
        <taxon>Embryophyta</taxon>
        <taxon>Tracheophyta</taxon>
        <taxon>Spermatophyta</taxon>
        <taxon>Magnoliopsida</taxon>
        <taxon>eudicotyledons</taxon>
        <taxon>Gunneridae</taxon>
        <taxon>Pentapetalae</taxon>
        <taxon>rosids</taxon>
        <taxon>malvids</taxon>
        <taxon>Brassicales</taxon>
        <taxon>Brassicaceae</taxon>
        <taxon>Eutremeae</taxon>
        <taxon>Eutrema</taxon>
    </lineage>
</organism>
<protein>
    <recommendedName>
        <fullName evidence="5">F-box domain-containing protein</fullName>
    </recommendedName>
</protein>
<feature type="non-terminal residue" evidence="3">
    <location>
        <position position="299"/>
    </location>
</feature>
<dbReference type="InterPro" id="IPR017451">
    <property type="entry name" value="F-box-assoc_interact_dom"/>
</dbReference>
<sequence length="299" mass="34672">MRKRKQQVIEENLILSSTSDVGYFDPIPIDLVINNIFSRLSGKSMGKCRCVSKLWSSILRHPNFNQLFRFNSLDPPTRFLFTFFVGENLFYFSSPQPQKLNENLSLPLVIIIIIRIPPKISIKVCRPVHGLVCSQFTGKDYTEAVIYNPITGESVTSPTLRKEDLEWKAECYFGYDPIENEFKVLCKWGVQHQVLTLETGNLLWRKIQCCKPYYFLSEDGICINGVLYYTAMKFSFINIDQEYLARKKITSISARSILINYKGNKLGVIDYDKENYLLELSVLEDAKERKWSTHIHPLP</sequence>
<dbReference type="InterPro" id="IPR036047">
    <property type="entry name" value="F-box-like_dom_sf"/>
</dbReference>
<keyword evidence="4" id="KW-1185">Reference proteome</keyword>
<evidence type="ECO:0000259" key="2">
    <source>
        <dbReference type="Pfam" id="PF08268"/>
    </source>
</evidence>
<feature type="domain" description="F-box associated beta-propeller type 3" evidence="2">
    <location>
        <begin position="78"/>
        <end position="298"/>
    </location>
</feature>
<evidence type="ECO:0008006" key="5">
    <source>
        <dbReference type="Google" id="ProtNLM"/>
    </source>
</evidence>
<dbReference type="AlphaFoldDB" id="V4KRM1"/>
<feature type="domain" description="F-box" evidence="1">
    <location>
        <begin position="32"/>
        <end position="65"/>
    </location>
</feature>
<dbReference type="EMBL" id="KI517809">
    <property type="protein sequence ID" value="ESQ29978.1"/>
    <property type="molecule type" value="Genomic_DNA"/>
</dbReference>
<dbReference type="OMA" id="HATINYF"/>
<evidence type="ECO:0000313" key="4">
    <source>
        <dbReference type="Proteomes" id="UP000030689"/>
    </source>
</evidence>
<dbReference type="KEGG" id="eus:EUTSA_v10012341mg"/>
<evidence type="ECO:0000313" key="3">
    <source>
        <dbReference type="EMBL" id="ESQ29978.1"/>
    </source>
</evidence>
<proteinExistence type="predicted"/>